<evidence type="ECO:0000313" key="3">
    <source>
        <dbReference type="EMBL" id="ERT09965.1"/>
    </source>
</evidence>
<dbReference type="SUPFAM" id="SSF47661">
    <property type="entry name" value="t-snare proteins"/>
    <property type="match status" value="1"/>
</dbReference>
<reference evidence="3 4" key="1">
    <citation type="journal article" date="2013" name="Front. Microbiol.">
        <title>Comparative genomic analyses of the cyanobacterium, Lyngbya aestuarii BL J, a powerful hydrogen producer.</title>
        <authorList>
            <person name="Kothari A."/>
            <person name="Vaughn M."/>
            <person name="Garcia-Pichel F."/>
        </authorList>
    </citation>
    <scope>NUCLEOTIDE SEQUENCE [LARGE SCALE GENOMIC DNA]</scope>
    <source>
        <strain evidence="3 4">BL J</strain>
    </source>
</reference>
<feature type="region of interest" description="Disordered" evidence="1">
    <location>
        <begin position="129"/>
        <end position="164"/>
    </location>
</feature>
<feature type="compositionally biased region" description="Polar residues" evidence="1">
    <location>
        <begin position="81"/>
        <end position="99"/>
    </location>
</feature>
<dbReference type="EMBL" id="AUZM01000001">
    <property type="protein sequence ID" value="ERT09965.1"/>
    <property type="molecule type" value="Genomic_DNA"/>
</dbReference>
<gene>
    <name evidence="3" type="ORF">M595_0005</name>
</gene>
<organism evidence="3 4">
    <name type="scientific">Lyngbya aestuarii BL J</name>
    <dbReference type="NCBI Taxonomy" id="1348334"/>
    <lineage>
        <taxon>Bacteria</taxon>
        <taxon>Bacillati</taxon>
        <taxon>Cyanobacteriota</taxon>
        <taxon>Cyanophyceae</taxon>
        <taxon>Oscillatoriophycideae</taxon>
        <taxon>Oscillatoriales</taxon>
        <taxon>Microcoleaceae</taxon>
        <taxon>Lyngbya</taxon>
    </lineage>
</organism>
<proteinExistence type="predicted"/>
<evidence type="ECO:0000256" key="1">
    <source>
        <dbReference type="SAM" id="MobiDB-lite"/>
    </source>
</evidence>
<evidence type="ECO:0000256" key="2">
    <source>
        <dbReference type="SAM" id="Phobius"/>
    </source>
</evidence>
<dbReference type="Proteomes" id="UP000017127">
    <property type="component" value="Unassembled WGS sequence"/>
</dbReference>
<dbReference type="RefSeq" id="WP_023064026.1">
    <property type="nucleotide sequence ID" value="NZ_AUZM01000001.1"/>
</dbReference>
<dbReference type="PATRIC" id="fig|1348334.3.peg.5"/>
<dbReference type="Gene3D" id="1.20.5.170">
    <property type="match status" value="1"/>
</dbReference>
<feature type="region of interest" description="Disordered" evidence="1">
    <location>
        <begin position="81"/>
        <end position="117"/>
    </location>
</feature>
<evidence type="ECO:0000313" key="4">
    <source>
        <dbReference type="Proteomes" id="UP000017127"/>
    </source>
</evidence>
<name>U7QS99_9CYAN</name>
<accession>U7QS99</accession>
<keyword evidence="2" id="KW-0812">Transmembrane</keyword>
<dbReference type="GO" id="GO:0016020">
    <property type="term" value="C:membrane"/>
    <property type="evidence" value="ECO:0007669"/>
    <property type="project" value="InterPro"/>
</dbReference>
<dbReference type="OrthoDB" id="425114at2"/>
<feature type="compositionally biased region" description="Low complexity" evidence="1">
    <location>
        <begin position="100"/>
        <end position="117"/>
    </location>
</feature>
<comment type="caution">
    <text evidence="3">The sequence shown here is derived from an EMBL/GenBank/DDBJ whole genome shotgun (WGS) entry which is preliminary data.</text>
</comment>
<feature type="compositionally biased region" description="Polar residues" evidence="1">
    <location>
        <begin position="129"/>
        <end position="143"/>
    </location>
</feature>
<dbReference type="GO" id="GO:0016192">
    <property type="term" value="P:vesicle-mediated transport"/>
    <property type="evidence" value="ECO:0007669"/>
    <property type="project" value="InterPro"/>
</dbReference>
<feature type="transmembrane region" description="Helical" evidence="2">
    <location>
        <begin position="191"/>
        <end position="213"/>
    </location>
</feature>
<keyword evidence="4" id="KW-1185">Reference proteome</keyword>
<dbReference type="InterPro" id="IPR010989">
    <property type="entry name" value="SNARE"/>
</dbReference>
<keyword evidence="2" id="KW-0472">Membrane</keyword>
<dbReference type="AlphaFoldDB" id="U7QS99"/>
<protein>
    <submittedName>
        <fullName evidence="3">Uncharacterized protein</fullName>
    </submittedName>
</protein>
<keyword evidence="2" id="KW-1133">Transmembrane helix</keyword>
<sequence>MQNVNVSGQNSSETTNAYSPSVPISLYREVTAELQTSKASINSLRTQNQQLVQQNQQLRRELENLTQAAIQLQQAINTAQKANQPELSQQKQQSHASLETSHFSSQQNTTSSNPTSFVELPMMTKAVTRSSPQNKNNNTQTNHPPIAPQSPASDLPDNPPFQREIPDQLFTEEPEGRRSPTSESQRVELNGFWLIVSIALIIIVAFGAGYWIFRPLLQQQQR</sequence>